<dbReference type="AlphaFoldDB" id="A0A2P2PH24"/>
<evidence type="ECO:0000313" key="1">
    <source>
        <dbReference type="EMBL" id="MBX54078.1"/>
    </source>
</evidence>
<name>A0A2P2PH24_RHIMU</name>
<protein>
    <submittedName>
        <fullName evidence="1">Uncharacterized protein</fullName>
    </submittedName>
</protein>
<reference evidence="1" key="1">
    <citation type="submission" date="2018-02" db="EMBL/GenBank/DDBJ databases">
        <title>Rhizophora mucronata_Transcriptome.</title>
        <authorList>
            <person name="Meera S.P."/>
            <person name="Sreeshan A."/>
            <person name="Augustine A."/>
        </authorList>
    </citation>
    <scope>NUCLEOTIDE SEQUENCE</scope>
    <source>
        <tissue evidence="1">Leaf</tissue>
    </source>
</reference>
<dbReference type="EMBL" id="GGEC01073594">
    <property type="protein sequence ID" value="MBX54078.1"/>
    <property type="molecule type" value="Transcribed_RNA"/>
</dbReference>
<proteinExistence type="predicted"/>
<accession>A0A2P2PH24</accession>
<organism evidence="1">
    <name type="scientific">Rhizophora mucronata</name>
    <name type="common">Asiatic mangrove</name>
    <dbReference type="NCBI Taxonomy" id="61149"/>
    <lineage>
        <taxon>Eukaryota</taxon>
        <taxon>Viridiplantae</taxon>
        <taxon>Streptophyta</taxon>
        <taxon>Embryophyta</taxon>
        <taxon>Tracheophyta</taxon>
        <taxon>Spermatophyta</taxon>
        <taxon>Magnoliopsida</taxon>
        <taxon>eudicotyledons</taxon>
        <taxon>Gunneridae</taxon>
        <taxon>Pentapetalae</taxon>
        <taxon>rosids</taxon>
        <taxon>fabids</taxon>
        <taxon>Malpighiales</taxon>
        <taxon>Rhizophoraceae</taxon>
        <taxon>Rhizophora</taxon>
    </lineage>
</organism>
<sequence>MLSLSLSIFLPFGFKEKLFLGCSTSVGDCDPITLLPSKTYVSLLLVHQGVV</sequence>